<dbReference type="GeneID" id="100898482"/>
<reference evidence="3" key="1">
    <citation type="submission" date="2025-08" db="UniProtKB">
        <authorList>
            <consortium name="RefSeq"/>
        </authorList>
    </citation>
    <scope>IDENTIFICATION</scope>
</reference>
<dbReference type="PANTHER" id="PTHR21588">
    <property type="entry name" value="COILED-COIL-HELIX-COILED-COIL-HELIX DOMAIN CONTAINING 6"/>
    <property type="match status" value="1"/>
</dbReference>
<feature type="compositionally biased region" description="Low complexity" evidence="1">
    <location>
        <begin position="42"/>
        <end position="61"/>
    </location>
</feature>
<dbReference type="KEGG" id="goe:100898482"/>
<name>A0AAJ6QXU8_9ACAR</name>
<dbReference type="GO" id="GO:0007007">
    <property type="term" value="P:inner mitochondrial membrane organization"/>
    <property type="evidence" value="ECO:0007669"/>
    <property type="project" value="TreeGrafter"/>
</dbReference>
<keyword evidence="2" id="KW-1185">Reference proteome</keyword>
<gene>
    <name evidence="3" type="primary">LOC100898482</name>
</gene>
<dbReference type="AlphaFoldDB" id="A0AAJ6QXU8"/>
<proteinExistence type="predicted"/>
<evidence type="ECO:0000256" key="1">
    <source>
        <dbReference type="SAM" id="MobiDB-lite"/>
    </source>
</evidence>
<sequence length="163" mass="18103">MGGSQSTRRVTIINETSPDIITISDDVAQRLKNQASAQPMNAASATPSRPAPAAAGYPSYSEMSGRSHQQDMEKLDQEWRGRLDDLANQNKQLYKLATDKFTGSVAEVHQKYVGDRHQAVCQNTQNAVMQCYRKNQKKPLECSREVVAFQNCVSATRLNLSAR</sequence>
<dbReference type="RefSeq" id="XP_003747367.1">
    <property type="nucleotide sequence ID" value="XM_003747319.1"/>
</dbReference>
<feature type="region of interest" description="Disordered" evidence="1">
    <location>
        <begin position="33"/>
        <end position="73"/>
    </location>
</feature>
<evidence type="ECO:0000313" key="3">
    <source>
        <dbReference type="RefSeq" id="XP_003747367.1"/>
    </source>
</evidence>
<dbReference type="PANTHER" id="PTHR21588:SF21">
    <property type="entry name" value="CHCH DOMAIN-CONTAINING PROTEIN"/>
    <property type="match status" value="1"/>
</dbReference>
<evidence type="ECO:0000313" key="2">
    <source>
        <dbReference type="Proteomes" id="UP000694867"/>
    </source>
</evidence>
<dbReference type="GO" id="GO:0061617">
    <property type="term" value="C:MICOS complex"/>
    <property type="evidence" value="ECO:0007669"/>
    <property type="project" value="TreeGrafter"/>
</dbReference>
<organism evidence="2 3">
    <name type="scientific">Galendromus occidentalis</name>
    <name type="common">western predatory mite</name>
    <dbReference type="NCBI Taxonomy" id="34638"/>
    <lineage>
        <taxon>Eukaryota</taxon>
        <taxon>Metazoa</taxon>
        <taxon>Ecdysozoa</taxon>
        <taxon>Arthropoda</taxon>
        <taxon>Chelicerata</taxon>
        <taxon>Arachnida</taxon>
        <taxon>Acari</taxon>
        <taxon>Parasitiformes</taxon>
        <taxon>Mesostigmata</taxon>
        <taxon>Gamasina</taxon>
        <taxon>Phytoseioidea</taxon>
        <taxon>Phytoseiidae</taxon>
        <taxon>Typhlodrominae</taxon>
        <taxon>Galendromus</taxon>
    </lineage>
</organism>
<dbReference type="Proteomes" id="UP000694867">
    <property type="component" value="Unplaced"/>
</dbReference>
<dbReference type="PROSITE" id="PS51808">
    <property type="entry name" value="CHCH"/>
    <property type="match status" value="1"/>
</dbReference>
<dbReference type="CTD" id="54927"/>
<accession>A0AAJ6QXU8</accession>
<protein>
    <submittedName>
        <fullName evidence="3">MICOS complex subunit MIC25</fullName>
    </submittedName>
</protein>
<dbReference type="InterPro" id="IPR052632">
    <property type="entry name" value="MICOS_subunit_Mic19"/>
</dbReference>